<dbReference type="Pfam" id="PF13086">
    <property type="entry name" value="AAA_11"/>
    <property type="match status" value="2"/>
</dbReference>
<gene>
    <name evidence="5" type="ORF">EOE67_19395</name>
</gene>
<proteinExistence type="predicted"/>
<sequence>MVVEQQLERARLELLDMGFRSNPQLNYRSGGKALDIIDEQSAKIFALLVEQESPLSFLPLPEAYQQKIADDEDEGSFFQSDDETELPPLDLYLEQKKGSARFSDKYLQTGLIPAKLDKALLKLETEAHTMLQEQGVEVLYLALGFLQWNEPANASVSRYAPLILLPVELTRSSARDSFKLRYTGEELGSNLTLAAKLRTEFKLILPAYTDEMTVSDYYQAVSDAIAAQPSWRVHPDKIGLGLFSFGKFQMYMDLDPAGWPEGKKPSQLPLIGRLFRDGFDHNPEINPDDLNHPEKLHLVKDADSSQIEAILAMKSGADLIIQGPPGTGKSQTITNIIAEAVALGKKVLFVAQKMAALEVVKKRLDETHMGFAVLELHSHKSTKKAVLGSIAESLEQGRPQTDNRQQELADLSQAKTLLDAYVQAIRAPILQSGLNYIEALGALLQLKAQDPDNLLPALPFSCFKGWTAEQYSTARKLVTELVQQLARVGVPAAHPFAMSGRTDFSPALQQALTLALAETSQLLSQLDTQTQTLSAFLQLEQPPSLQQVTPLIATTIWLADVPELKNVKVNNPMWAVEQKRIENGLSCLANFLTLKAYCDERFIAQALDADLLRIRQGLIGKTDKWWRFLSSGYRQAKATLAGLWRGALPASAADWLTSLDTALAYQSAKKELASYHTLLSEVFGSQWQGEFSDHHELSQILHWISDFYQKVGKHELPQSLAALIDAGIDKKRLRDHANSLTTLCNGITEQAQTLKELIQIQHSKPSHDLTAVPFTQLNSWLKGWKNSALLYDFARYNQILQAFAPFNITPFTELAYPWQHAPELLLTVFELSYYRGLVDHAYDSSDAIRQFDRTKHEQSLRDFKRIDGNSLFFAQELLVNRLYERLPKKTAKGEMELVLRELGKKKRHIPIRKLLAEAGNVIQQAKPIFMMSPMSIATYLKQGALDFDLVIFDEASQIPAPDALGAMLRGRQVIVVGDSKQMPPSNLFGKAVELEEEELESSATAEMESILALMEARGAASKMLRWHYRSRHDSLIAVSNDQFYKNKLVAFPSPGFHPDATGLKFHHLPETHYDKGGSRTNPGEVKTVVAAVLHHALTKPHLSLGVVAFSLSQRDAILLELEKERRLHPETDEFFARHAGGDEFFVKNLENVQGDERDVIYISICYGKTSTGQLSQNFGLLNKPGGERRLNVLISRARLAMEVFANFKGDELKVEADSPFGVRSLQIFLQFAESGQLNKAHEKEQQQNFAFGALLHQAIQRLGYQVATRVGSQGYYIDLAIKHPQDPTKFVLALEYDGAGYYQAASARDRERLRQSVLEGLGWTFERIWSTDWFRDPEAELQRLQLLIDKAIAQHDELMLSMAAQANSSIRQVKQQVAAPEAVAAPILRVEEEQPEFEACTTPYKKTDVSKLNIPAVDDFSAIPLSMLVHAVERIVETEYPIFANLVATRLASAAGLTRVGAKIKRTVDQAIASAVAKGLIQLDKDEVLWPHGRSTVKLRNWNTADTATRKLENVCDAELTNALLLTVQDAHAISVADAASAALGLLGFQRATAQAAVRMAKLAQLQCDKGVLVFENERLKVVGKVRD</sequence>
<evidence type="ECO:0000259" key="3">
    <source>
        <dbReference type="Pfam" id="PF13087"/>
    </source>
</evidence>
<dbReference type="InterPro" id="IPR027417">
    <property type="entry name" value="P-loop_NTPase"/>
</dbReference>
<dbReference type="RefSeq" id="WP_127701086.1">
    <property type="nucleotide sequence ID" value="NZ_SACS01000033.1"/>
</dbReference>
<reference evidence="5 6" key="1">
    <citation type="submission" date="2019-01" db="EMBL/GenBank/DDBJ databases">
        <authorList>
            <person name="Chen W.-M."/>
        </authorList>
    </citation>
    <scope>NUCLEOTIDE SEQUENCE [LARGE SCALE GENOMIC DNA]</scope>
    <source>
        <strain evidence="5 6">KYPC3</strain>
    </source>
</reference>
<evidence type="ECO:0000313" key="5">
    <source>
        <dbReference type="EMBL" id="RVU31977.1"/>
    </source>
</evidence>
<evidence type="ECO:0000313" key="6">
    <source>
        <dbReference type="Proteomes" id="UP000283077"/>
    </source>
</evidence>
<dbReference type="Pfam" id="PF13195">
    <property type="entry name" value="DUF4011"/>
    <property type="match status" value="1"/>
</dbReference>
<accession>A0A437QBT7</accession>
<dbReference type="InterPro" id="IPR021754">
    <property type="entry name" value="DUF3320"/>
</dbReference>
<dbReference type="SUPFAM" id="SSF52540">
    <property type="entry name" value="P-loop containing nucleoside triphosphate hydrolases"/>
    <property type="match status" value="1"/>
</dbReference>
<dbReference type="InterPro" id="IPR041677">
    <property type="entry name" value="DNA2/NAM7_AAA_11"/>
</dbReference>
<dbReference type="Pfam" id="PF13087">
    <property type="entry name" value="AAA_12"/>
    <property type="match status" value="1"/>
</dbReference>
<dbReference type="FunFam" id="3.40.50.300:FF:002063">
    <property type="entry name" value="DNA helicase related protein"/>
    <property type="match status" value="1"/>
</dbReference>
<feature type="domain" description="DUF3320" evidence="1">
    <location>
        <begin position="1418"/>
        <end position="1465"/>
    </location>
</feature>
<feature type="domain" description="DNA2/NAM7 helicase helicase" evidence="2">
    <location>
        <begin position="920"/>
        <end position="984"/>
    </location>
</feature>
<dbReference type="InterPro" id="IPR049468">
    <property type="entry name" value="Restrct_endonuc-II-like_dom"/>
</dbReference>
<feature type="domain" description="DNA2/NAM7 helicase helicase" evidence="2">
    <location>
        <begin position="303"/>
        <end position="410"/>
    </location>
</feature>
<feature type="domain" description="Restriction endonuclease type II-like" evidence="4">
    <location>
        <begin position="1254"/>
        <end position="1345"/>
    </location>
</feature>
<dbReference type="Pfam" id="PF18741">
    <property type="entry name" value="MTES_1575"/>
    <property type="match status" value="1"/>
</dbReference>
<comment type="caution">
    <text evidence="5">The sequence shown here is derived from an EMBL/GenBank/DDBJ whole genome shotgun (WGS) entry which is preliminary data.</text>
</comment>
<dbReference type="Gene3D" id="3.40.960.10">
    <property type="entry name" value="VSR Endonuclease"/>
    <property type="match status" value="1"/>
</dbReference>
<protein>
    <submittedName>
        <fullName evidence="5">DUF3320 domain-containing protein</fullName>
    </submittedName>
</protein>
<dbReference type="InterPro" id="IPR011335">
    <property type="entry name" value="Restrct_endonuc-II-like"/>
</dbReference>
<dbReference type="InterPro" id="IPR045055">
    <property type="entry name" value="DNA2/NAM7-like"/>
</dbReference>
<dbReference type="InterPro" id="IPR041679">
    <property type="entry name" value="DNA2/NAM7-like_C"/>
</dbReference>
<dbReference type="Proteomes" id="UP000283077">
    <property type="component" value="Unassembled WGS sequence"/>
</dbReference>
<dbReference type="CDD" id="cd18808">
    <property type="entry name" value="SF1_C_Upf1"/>
    <property type="match status" value="1"/>
</dbReference>
<dbReference type="OrthoDB" id="9757917at2"/>
<evidence type="ECO:0000259" key="2">
    <source>
        <dbReference type="Pfam" id="PF13086"/>
    </source>
</evidence>
<evidence type="ECO:0000259" key="1">
    <source>
        <dbReference type="Pfam" id="PF11784"/>
    </source>
</evidence>
<dbReference type="PANTHER" id="PTHR10887">
    <property type="entry name" value="DNA2/NAM7 HELICASE FAMILY"/>
    <property type="match status" value="1"/>
</dbReference>
<evidence type="ECO:0000259" key="4">
    <source>
        <dbReference type="Pfam" id="PF18741"/>
    </source>
</evidence>
<dbReference type="SUPFAM" id="SSF52980">
    <property type="entry name" value="Restriction endonuclease-like"/>
    <property type="match status" value="1"/>
</dbReference>
<dbReference type="Gene3D" id="3.40.50.300">
    <property type="entry name" value="P-loop containing nucleotide triphosphate hydrolases"/>
    <property type="match status" value="3"/>
</dbReference>
<dbReference type="InterPro" id="IPR025103">
    <property type="entry name" value="DUF4011"/>
</dbReference>
<name>A0A437QBT7_9GAMM</name>
<dbReference type="Pfam" id="PF11784">
    <property type="entry name" value="DUF3320"/>
    <property type="match status" value="1"/>
</dbReference>
<dbReference type="InterPro" id="IPR047187">
    <property type="entry name" value="SF1_C_Upf1"/>
</dbReference>
<dbReference type="EMBL" id="SACS01000033">
    <property type="protein sequence ID" value="RVU31977.1"/>
    <property type="molecule type" value="Genomic_DNA"/>
</dbReference>
<organism evidence="5 6">
    <name type="scientific">Rheinheimera riviphila</name>
    <dbReference type="NCBI Taxonomy" id="1834037"/>
    <lineage>
        <taxon>Bacteria</taxon>
        <taxon>Pseudomonadati</taxon>
        <taxon>Pseudomonadota</taxon>
        <taxon>Gammaproteobacteria</taxon>
        <taxon>Chromatiales</taxon>
        <taxon>Chromatiaceae</taxon>
        <taxon>Rheinheimera</taxon>
    </lineage>
</organism>
<keyword evidence="6" id="KW-1185">Reference proteome</keyword>
<dbReference type="FunFam" id="3.40.960.10:FF:000002">
    <property type="entry name" value="DNA helicase related protein"/>
    <property type="match status" value="1"/>
</dbReference>
<feature type="domain" description="DNA2/NAM7 helicase-like C-terminal" evidence="3">
    <location>
        <begin position="1012"/>
        <end position="1206"/>
    </location>
</feature>
<dbReference type="PANTHER" id="PTHR10887:SF530">
    <property type="entry name" value="SUPERFAMILY I DNA HELICASES"/>
    <property type="match status" value="1"/>
</dbReference>
<dbReference type="GO" id="GO:0004386">
    <property type="term" value="F:helicase activity"/>
    <property type="evidence" value="ECO:0007669"/>
    <property type="project" value="InterPro"/>
</dbReference>